<dbReference type="GO" id="GO:0005737">
    <property type="term" value="C:cytoplasm"/>
    <property type="evidence" value="ECO:0007669"/>
    <property type="project" value="UniProtKB-SubCell"/>
</dbReference>
<comment type="similarity">
    <text evidence="2">Belongs to the helicase family. RLR subfamily.</text>
</comment>
<evidence type="ECO:0000313" key="21">
    <source>
        <dbReference type="RefSeq" id="XP_031562997.1"/>
    </source>
</evidence>
<dbReference type="FunCoup" id="A0A6P8IBR7">
    <property type="interactions" value="895"/>
</dbReference>
<evidence type="ECO:0000256" key="15">
    <source>
        <dbReference type="ARBA" id="ARBA00049390"/>
    </source>
</evidence>
<dbReference type="GO" id="GO:0046872">
    <property type="term" value="F:metal ion binding"/>
    <property type="evidence" value="ECO:0007669"/>
    <property type="project" value="UniProtKB-KW"/>
</dbReference>
<feature type="domain" description="Helicase C-terminal" evidence="18">
    <location>
        <begin position="651"/>
        <end position="809"/>
    </location>
</feature>
<evidence type="ECO:0000256" key="6">
    <source>
        <dbReference type="ARBA" id="ARBA00022723"/>
    </source>
</evidence>
<evidence type="ECO:0000256" key="4">
    <source>
        <dbReference type="ARBA" id="ARBA00022490"/>
    </source>
</evidence>
<evidence type="ECO:0000256" key="9">
    <source>
        <dbReference type="ARBA" id="ARBA00022806"/>
    </source>
</evidence>
<dbReference type="Pfam" id="PF18119">
    <property type="entry name" value="RIG-I_C"/>
    <property type="match status" value="1"/>
</dbReference>
<dbReference type="Pfam" id="PF00271">
    <property type="entry name" value="Helicase_C"/>
    <property type="match status" value="1"/>
</dbReference>
<keyword evidence="8" id="KW-0378">Hydrolase</keyword>
<dbReference type="GO" id="GO:0045087">
    <property type="term" value="P:innate immune response"/>
    <property type="evidence" value="ECO:0007669"/>
    <property type="project" value="UniProtKB-KW"/>
</dbReference>
<dbReference type="KEGG" id="aten:116298618"/>
<reference evidence="21" key="1">
    <citation type="submission" date="2025-08" db="UniProtKB">
        <authorList>
            <consortium name="RefSeq"/>
        </authorList>
    </citation>
    <scope>IDENTIFICATION</scope>
    <source>
        <tissue evidence="21">Tentacle</tissue>
    </source>
</reference>
<dbReference type="InterPro" id="IPR041204">
    <property type="entry name" value="RIG-I-like_C"/>
</dbReference>
<keyword evidence="9" id="KW-0347">Helicase</keyword>
<evidence type="ECO:0000256" key="11">
    <source>
        <dbReference type="ARBA" id="ARBA00022840"/>
    </source>
</evidence>
<dbReference type="RefSeq" id="XP_031562997.1">
    <property type="nucleotide sequence ID" value="XM_031707137.1"/>
</dbReference>
<dbReference type="PROSITE" id="PS51789">
    <property type="entry name" value="RLR_CTR"/>
    <property type="match status" value="1"/>
</dbReference>
<dbReference type="PANTHER" id="PTHR14074">
    <property type="entry name" value="HELICASE WITH DEATH DOMAIN-RELATED"/>
    <property type="match status" value="1"/>
</dbReference>
<keyword evidence="6" id="KW-0479">Metal-binding</keyword>
<evidence type="ECO:0000313" key="20">
    <source>
        <dbReference type="Proteomes" id="UP000515163"/>
    </source>
</evidence>
<dbReference type="Pfam" id="PF11648">
    <property type="entry name" value="RIG-I_C-RD"/>
    <property type="match status" value="1"/>
</dbReference>
<dbReference type="GeneID" id="116298618"/>
<feature type="domain" description="Helicase ATP-binding" evidence="17">
    <location>
        <begin position="311"/>
        <end position="490"/>
    </location>
</feature>
<dbReference type="GO" id="GO:0003723">
    <property type="term" value="F:RNA binding"/>
    <property type="evidence" value="ECO:0007669"/>
    <property type="project" value="UniProtKB-KW"/>
</dbReference>
<dbReference type="InterPro" id="IPR027417">
    <property type="entry name" value="P-loop_NTPase"/>
</dbReference>
<evidence type="ECO:0000256" key="16">
    <source>
        <dbReference type="SAM" id="Coils"/>
    </source>
</evidence>
<keyword evidence="5" id="KW-0399">Innate immunity</keyword>
<dbReference type="Gene3D" id="2.170.150.30">
    <property type="entry name" value="RIG-I-like receptor, C-terminal regulatory domain"/>
    <property type="match status" value="1"/>
</dbReference>
<sequence length="939" mass="107506">MKGLREVSHGEEIDVEVTIDEEEYRQVLWDLVLLKAKGNSVKTVTKRQRRHSVCCGRDFPEKVGKPMDVTQIQIRVGRPLTELEISIRNIKRLKEALRGKEFASRIAEVEEQRLSEIERQLSEMEIFLAASSFSEIRMKEAEKRSPSEYITKSIPSVERRLHIAAASCSSEIGLKEADKRHFAEDVTTSIQACESMVETNEVAASCSSEIGLKEADKRHFAEDVTTSIQACIRVKEPEERDFTEYDIATPGLSESKSKEAARLSAYHFALHTTQGKLPAGSSLTSSSEYYKKGDFISLRELKLREYQKELAAPALEGKNTIICEPTNSNKTFVAMKIVKRHLDACKILKIKSNAVIVVVDKQISVFQQRACFEEYLTNYSISDISGSNSDVIPLHRRIQDNDVVVVTAGILMNAMVDKSVHITDITLLVFDECHHANKDHPYSQIMQAYLETKLYDLETKKLPQVVGFTASLGATTKEQVLQICANMDASNISTVCKNTEELKLFSPQPLLETKKTQIEKKPNIFEKELNKAMEKIEVFIKETPPQAMDRQVEGYRQWIKLLEKKGEGNQLACASQLRCYHEALLINSKVRIEDAILYLDEYINDLDKSKFTETEYWLQELYLETKERIKKHIKEAGRPENPLLIALQKMLLDFHTTKAPEEYKPKGILFTRTREYAYALKKWMEESEELKEILRPEVLLGVAAVTQSQQEQVIQSFKEGTVNIIIATTVAEEGLDISDCSYVIRYGFQESEISSVQSKERKRRSREMLLELVLRDIKDIPSEKFQKLIRILQIKSFANKKPGQETGIEKSSLKDADGVTFYCQKCMALVCHAQDIRRFKESHHVVINKDIHERIDIKPHEKPKTFDGIHFGNRIYCKKCGHYWGVIITVEETEWPCLEIVSFVTTFNHGKEKKSFKKWKDLPIKICDATLKEMLTEAS</sequence>
<comment type="catalytic activity">
    <reaction evidence="15">
        <text>ATP + H2O = ADP + phosphate + H(+)</text>
        <dbReference type="Rhea" id="RHEA:13065"/>
        <dbReference type="ChEBI" id="CHEBI:15377"/>
        <dbReference type="ChEBI" id="CHEBI:15378"/>
        <dbReference type="ChEBI" id="CHEBI:30616"/>
        <dbReference type="ChEBI" id="CHEBI:43474"/>
        <dbReference type="ChEBI" id="CHEBI:456216"/>
        <dbReference type="EC" id="3.6.4.13"/>
    </reaction>
    <physiologicalReaction direction="left-to-right" evidence="15">
        <dbReference type="Rhea" id="RHEA:13066"/>
    </physiologicalReaction>
</comment>
<keyword evidence="7" id="KW-0547">Nucleotide-binding</keyword>
<name>A0A6P8IBR7_ACTTE</name>
<comment type="subcellular location">
    <subcellularLocation>
        <location evidence="1">Cytoplasm</location>
    </subcellularLocation>
</comment>
<dbReference type="PROSITE" id="PS51194">
    <property type="entry name" value="HELICASE_CTER"/>
    <property type="match status" value="1"/>
</dbReference>
<keyword evidence="16" id="KW-0175">Coiled coil</keyword>
<dbReference type="GO" id="GO:0051607">
    <property type="term" value="P:defense response to virus"/>
    <property type="evidence" value="ECO:0007669"/>
    <property type="project" value="UniProtKB-KW"/>
</dbReference>
<dbReference type="InterPro" id="IPR051363">
    <property type="entry name" value="RLR_Helicase"/>
</dbReference>
<keyword evidence="11" id="KW-0067">ATP-binding</keyword>
<evidence type="ECO:0000256" key="8">
    <source>
        <dbReference type="ARBA" id="ARBA00022801"/>
    </source>
</evidence>
<keyword evidence="12" id="KW-0391">Immunity</keyword>
<dbReference type="AlphaFoldDB" id="A0A6P8IBR7"/>
<dbReference type="InParanoid" id="A0A6P8IBR7"/>
<gene>
    <name evidence="21" type="primary">LOC116298618</name>
</gene>
<dbReference type="OrthoDB" id="416741at2759"/>
<feature type="coiled-coil region" evidence="16">
    <location>
        <begin position="80"/>
        <end position="127"/>
    </location>
</feature>
<keyword evidence="13" id="KW-0694">RNA-binding</keyword>
<evidence type="ECO:0000259" key="17">
    <source>
        <dbReference type="PROSITE" id="PS51192"/>
    </source>
</evidence>
<keyword evidence="14" id="KW-0051">Antiviral defense</keyword>
<dbReference type="Proteomes" id="UP000515163">
    <property type="component" value="Unplaced"/>
</dbReference>
<dbReference type="InterPro" id="IPR038557">
    <property type="entry name" value="RLR_C_sf"/>
</dbReference>
<evidence type="ECO:0000256" key="5">
    <source>
        <dbReference type="ARBA" id="ARBA00022588"/>
    </source>
</evidence>
<dbReference type="InterPro" id="IPR001650">
    <property type="entry name" value="Helicase_C-like"/>
</dbReference>
<dbReference type="GO" id="GO:0003724">
    <property type="term" value="F:RNA helicase activity"/>
    <property type="evidence" value="ECO:0007669"/>
    <property type="project" value="UniProtKB-EC"/>
</dbReference>
<dbReference type="InterPro" id="IPR011545">
    <property type="entry name" value="DEAD/DEAH_box_helicase_dom"/>
</dbReference>
<evidence type="ECO:0000259" key="18">
    <source>
        <dbReference type="PROSITE" id="PS51194"/>
    </source>
</evidence>
<dbReference type="InterPro" id="IPR014001">
    <property type="entry name" value="Helicase_ATP-bd"/>
</dbReference>
<evidence type="ECO:0000256" key="3">
    <source>
        <dbReference type="ARBA" id="ARBA00012552"/>
    </source>
</evidence>
<protein>
    <recommendedName>
        <fullName evidence="3">RNA helicase</fullName>
        <ecNumber evidence="3">3.6.4.13</ecNumber>
    </recommendedName>
</protein>
<organism evidence="20 21">
    <name type="scientific">Actinia tenebrosa</name>
    <name type="common">Australian red waratah sea anemone</name>
    <dbReference type="NCBI Taxonomy" id="6105"/>
    <lineage>
        <taxon>Eukaryota</taxon>
        <taxon>Metazoa</taxon>
        <taxon>Cnidaria</taxon>
        <taxon>Anthozoa</taxon>
        <taxon>Hexacorallia</taxon>
        <taxon>Actiniaria</taxon>
        <taxon>Actiniidae</taxon>
        <taxon>Actinia</taxon>
    </lineage>
</organism>
<dbReference type="GO" id="GO:0005524">
    <property type="term" value="F:ATP binding"/>
    <property type="evidence" value="ECO:0007669"/>
    <property type="project" value="UniProtKB-KW"/>
</dbReference>
<proteinExistence type="inferred from homology"/>
<dbReference type="EC" id="3.6.4.13" evidence="3"/>
<dbReference type="SMART" id="SM00487">
    <property type="entry name" value="DEXDc"/>
    <property type="match status" value="1"/>
</dbReference>
<evidence type="ECO:0000256" key="14">
    <source>
        <dbReference type="ARBA" id="ARBA00023118"/>
    </source>
</evidence>
<keyword evidence="10" id="KW-0862">Zinc</keyword>
<evidence type="ECO:0000256" key="2">
    <source>
        <dbReference type="ARBA" id="ARBA00006866"/>
    </source>
</evidence>
<dbReference type="PANTHER" id="PTHR14074:SF16">
    <property type="entry name" value="ANTIVIRAL INNATE IMMUNE RESPONSE RECEPTOR RIG-I"/>
    <property type="match status" value="1"/>
</dbReference>
<evidence type="ECO:0000259" key="19">
    <source>
        <dbReference type="PROSITE" id="PS51789"/>
    </source>
</evidence>
<dbReference type="Gene3D" id="3.40.50.300">
    <property type="entry name" value="P-loop containing nucleotide triphosphate hydrolases"/>
    <property type="match status" value="2"/>
</dbReference>
<keyword evidence="20" id="KW-1185">Reference proteome</keyword>
<keyword evidence="4" id="KW-0963">Cytoplasm</keyword>
<feature type="domain" description="RLR CTR" evidence="19">
    <location>
        <begin position="809"/>
        <end position="936"/>
    </location>
</feature>
<dbReference type="Pfam" id="PF00270">
    <property type="entry name" value="DEAD"/>
    <property type="match status" value="1"/>
</dbReference>
<dbReference type="Gene3D" id="1.20.1320.30">
    <property type="match status" value="1"/>
</dbReference>
<dbReference type="SMART" id="SM00490">
    <property type="entry name" value="HELICc"/>
    <property type="match status" value="1"/>
</dbReference>
<dbReference type="PROSITE" id="PS51192">
    <property type="entry name" value="HELICASE_ATP_BIND_1"/>
    <property type="match status" value="1"/>
</dbReference>
<evidence type="ECO:0000256" key="13">
    <source>
        <dbReference type="ARBA" id="ARBA00022884"/>
    </source>
</evidence>
<evidence type="ECO:0000256" key="7">
    <source>
        <dbReference type="ARBA" id="ARBA00022741"/>
    </source>
</evidence>
<evidence type="ECO:0000256" key="1">
    <source>
        <dbReference type="ARBA" id="ARBA00004496"/>
    </source>
</evidence>
<accession>A0A6P8IBR7</accession>
<evidence type="ECO:0000256" key="10">
    <source>
        <dbReference type="ARBA" id="ARBA00022833"/>
    </source>
</evidence>
<evidence type="ECO:0000256" key="12">
    <source>
        <dbReference type="ARBA" id="ARBA00022859"/>
    </source>
</evidence>
<dbReference type="SUPFAM" id="SSF52540">
    <property type="entry name" value="P-loop containing nucleoside triphosphate hydrolases"/>
    <property type="match status" value="1"/>
</dbReference>
<dbReference type="InterPro" id="IPR021673">
    <property type="entry name" value="RLR_CTR"/>
</dbReference>
<dbReference type="GO" id="GO:0016787">
    <property type="term" value="F:hydrolase activity"/>
    <property type="evidence" value="ECO:0007669"/>
    <property type="project" value="UniProtKB-KW"/>
</dbReference>